<proteinExistence type="predicted"/>
<name>A0ACB7C8U2_9ASCO</name>
<evidence type="ECO:0000313" key="1">
    <source>
        <dbReference type="EMBL" id="KAG4304119.1"/>
    </source>
</evidence>
<reference evidence="1 2" key="1">
    <citation type="journal article" date="2021" name="Commun. Biol.">
        <title>Genomic insights into the host specific adaptation of the Pneumocystis genus.</title>
        <authorList>
            <person name="Cisse O.H."/>
            <person name="Ma L."/>
            <person name="Dekker J.P."/>
            <person name="Khil P.P."/>
            <person name="Youn J.-H."/>
            <person name="Brenchley J.M."/>
            <person name="Blair R."/>
            <person name="Pahar B."/>
            <person name="Chabe M."/>
            <person name="Van Rompay K.K.A."/>
            <person name="Keesler R."/>
            <person name="Sukura A."/>
            <person name="Hirsch V."/>
            <person name="Kutty G."/>
            <person name="Liu Y."/>
            <person name="Peng L."/>
            <person name="Chen J."/>
            <person name="Song J."/>
            <person name="Weissenbacher-Lang C."/>
            <person name="Xu J."/>
            <person name="Upham N.S."/>
            <person name="Stajich J.E."/>
            <person name="Cuomo C.A."/>
            <person name="Cushion M.T."/>
            <person name="Kovacs J.A."/>
        </authorList>
    </citation>
    <scope>NUCLEOTIDE SEQUENCE [LARGE SCALE GENOMIC DNA]</scope>
    <source>
        <strain evidence="1 2">RABM</strain>
    </source>
</reference>
<evidence type="ECO:0000313" key="2">
    <source>
        <dbReference type="Proteomes" id="UP000768646"/>
    </source>
</evidence>
<keyword evidence="2" id="KW-1185">Reference proteome</keyword>
<accession>A0ACB7C8U2</accession>
<sequence length="434" mass="48808">MSLDRSLKKKMEDKARSNPTFEQEARDWIEQVIGEKLDQSKNLIDNLHDGTVLCKVANAIGPHQVRYKVSDMPFVKMENIAAFLSFVQKLGVPNYDLFQTIDLYERKNPYQVIQCIHSLSRYAVQNVNFHVPALGPKLATSRKINFTEEQLNKAKNMSSAFQYGYVAGLSFLVDCGVISEAIYEEVISKIPRRYFVSQNNVERKETLSPIQNISPSAFFIHMLPPRDEYQKSLSTRSSTGSNVAEITSKFQQNVNVMGMAPPSSSIKQVQESNHVQRAPLPSVPKKSSVVGIFQAEALYDYEGEDEDDLSLKTGDKINVLEYVNEDWWRGTCNGKEGIFPANHVKKLPAFLGNERSSLSQKSPQDHGLQKESTSYSQKGYYSYQQQSQQQPMQQQQQQYNQEKKVINNVGKKFGNAAVFGAGAALGSHLVGGIL</sequence>
<comment type="caution">
    <text evidence="1">The sequence shown here is derived from an EMBL/GenBank/DDBJ whole genome shotgun (WGS) entry which is preliminary data.</text>
</comment>
<dbReference type="EMBL" id="JABTEG010000011">
    <property type="protein sequence ID" value="KAG4304119.1"/>
    <property type="molecule type" value="Genomic_DNA"/>
</dbReference>
<gene>
    <name evidence="1" type="ORF">PORY_002483</name>
</gene>
<protein>
    <submittedName>
        <fullName evidence="1">Uncharacterized protein</fullName>
    </submittedName>
</protein>
<dbReference type="Proteomes" id="UP000768646">
    <property type="component" value="Unassembled WGS sequence"/>
</dbReference>
<organism evidence="1 2">
    <name type="scientific">Pneumocystis oryctolagi</name>
    <dbReference type="NCBI Taxonomy" id="42067"/>
    <lineage>
        <taxon>Eukaryota</taxon>
        <taxon>Fungi</taxon>
        <taxon>Dikarya</taxon>
        <taxon>Ascomycota</taxon>
        <taxon>Taphrinomycotina</taxon>
        <taxon>Pneumocystomycetes</taxon>
        <taxon>Pneumocystaceae</taxon>
        <taxon>Pneumocystis</taxon>
    </lineage>
</organism>